<feature type="compositionally biased region" description="Basic residues" evidence="1">
    <location>
        <begin position="272"/>
        <end position="287"/>
    </location>
</feature>
<feature type="domain" description="DUF7918" evidence="2">
    <location>
        <begin position="10"/>
        <end position="206"/>
    </location>
</feature>
<feature type="compositionally biased region" description="Polar residues" evidence="1">
    <location>
        <begin position="453"/>
        <end position="469"/>
    </location>
</feature>
<comment type="caution">
    <text evidence="3">The sequence shown here is derived from an EMBL/GenBank/DDBJ whole genome shotgun (WGS) entry which is preliminary data.</text>
</comment>
<feature type="compositionally biased region" description="Basic and acidic residues" evidence="1">
    <location>
        <begin position="423"/>
        <end position="433"/>
    </location>
</feature>
<gene>
    <name evidence="3" type="ORF">V5O48_003527</name>
</gene>
<organism evidence="3 4">
    <name type="scientific">Marasmius crinis-equi</name>
    <dbReference type="NCBI Taxonomy" id="585013"/>
    <lineage>
        <taxon>Eukaryota</taxon>
        <taxon>Fungi</taxon>
        <taxon>Dikarya</taxon>
        <taxon>Basidiomycota</taxon>
        <taxon>Agaricomycotina</taxon>
        <taxon>Agaricomycetes</taxon>
        <taxon>Agaricomycetidae</taxon>
        <taxon>Agaricales</taxon>
        <taxon>Marasmiineae</taxon>
        <taxon>Marasmiaceae</taxon>
        <taxon>Marasmius</taxon>
    </lineage>
</organism>
<dbReference type="InterPro" id="IPR057678">
    <property type="entry name" value="DUF7918"/>
</dbReference>
<feature type="compositionally biased region" description="Basic and acidic residues" evidence="1">
    <location>
        <begin position="226"/>
        <end position="249"/>
    </location>
</feature>
<evidence type="ECO:0000259" key="2">
    <source>
        <dbReference type="Pfam" id="PF25534"/>
    </source>
</evidence>
<dbReference type="EMBL" id="JBAHYK010000097">
    <property type="protein sequence ID" value="KAL0578478.1"/>
    <property type="molecule type" value="Genomic_DNA"/>
</dbReference>
<protein>
    <recommendedName>
        <fullName evidence="2">DUF7918 domain-containing protein</fullName>
    </recommendedName>
</protein>
<evidence type="ECO:0000313" key="3">
    <source>
        <dbReference type="EMBL" id="KAL0578478.1"/>
    </source>
</evidence>
<accession>A0ABR3FT20</accession>
<feature type="compositionally biased region" description="Acidic residues" evidence="1">
    <location>
        <begin position="476"/>
        <end position="488"/>
    </location>
</feature>
<evidence type="ECO:0000313" key="4">
    <source>
        <dbReference type="Proteomes" id="UP001465976"/>
    </source>
</evidence>
<feature type="compositionally biased region" description="Polar residues" evidence="1">
    <location>
        <begin position="344"/>
        <end position="357"/>
    </location>
</feature>
<proteinExistence type="predicted"/>
<reference evidence="3 4" key="1">
    <citation type="submission" date="2024-02" db="EMBL/GenBank/DDBJ databases">
        <title>A draft genome for the cacao thread blight pathogen Marasmius crinis-equi.</title>
        <authorList>
            <person name="Cohen S.P."/>
            <person name="Baruah I.K."/>
            <person name="Amoako-Attah I."/>
            <person name="Bukari Y."/>
            <person name="Meinhardt L.W."/>
            <person name="Bailey B.A."/>
        </authorList>
    </citation>
    <scope>NUCLEOTIDE SEQUENCE [LARGE SCALE GENOMIC DNA]</scope>
    <source>
        <strain evidence="3 4">GH-76</strain>
    </source>
</reference>
<dbReference type="Pfam" id="PF25534">
    <property type="entry name" value="DUF7918"/>
    <property type="match status" value="1"/>
</dbReference>
<keyword evidence="4" id="KW-1185">Reference proteome</keyword>
<dbReference type="Proteomes" id="UP001465976">
    <property type="component" value="Unassembled WGS sequence"/>
</dbReference>
<feature type="region of interest" description="Disordered" evidence="1">
    <location>
        <begin position="220"/>
        <end position="488"/>
    </location>
</feature>
<sequence>MVLSHEEFTAWVTIDGKPVEEYQIRNLPEKKRVECYIPSQAGRNYEVHWRDSRRSTATDGLVVVDGKKCGTKTISPDLDKPDNTYKKGFRTSSNLIVPFQFADIETTDDESRANLPNSPFVGRIELLIYRVKIKEREVYVQQARHEDQIFYEKEVKGLQHCTTFGKAEEIRERPAVGLELLSEVEVARFRFCYRPIETLRAERIAPSIGTTANNPIVILEDDFEEDTKPDGKKEKLEEKLKTTKQERIPVDPGPDVIVISDDEDFKPDRSQQKKRKPKPAPRPKPKHSPIVLTDDEDQKIPPNKSSHLSKPPKREHPSTQSSCLPKPPTAPPHVKRETSIRPPITQSSPANMTNQERLPSVKPRTSDATKRNRSMKPPPVPIRVPTKPVHKPEVTTPRLPPDLVYPKEEVSTPRPPLLDVEMADMRAAKKEEPSTPAPHPPRKASRRPKAEQHSTGFTVKSERGSSVSTLKRKAEEDDPDDEIDDEEEQSIIRSQAVLRVRLLFILQPNLNLPLVSRLKEALARRELQQKRLKPDHPNSCQ</sequence>
<evidence type="ECO:0000256" key="1">
    <source>
        <dbReference type="SAM" id="MobiDB-lite"/>
    </source>
</evidence>
<name>A0ABR3FT20_9AGAR</name>